<gene>
    <name evidence="6" type="ordered locus">Dfer_0717</name>
</gene>
<evidence type="ECO:0000313" key="6">
    <source>
        <dbReference type="EMBL" id="ACT91979.1"/>
    </source>
</evidence>
<dbReference type="AlphaFoldDB" id="C6W1C2"/>
<dbReference type="STRING" id="471854.Dfer_0717"/>
<evidence type="ECO:0000313" key="7">
    <source>
        <dbReference type="Proteomes" id="UP000002011"/>
    </source>
</evidence>
<dbReference type="SUPFAM" id="SSF55874">
    <property type="entry name" value="ATPase domain of HSP90 chaperone/DNA topoisomerase II/histidine kinase"/>
    <property type="match status" value="1"/>
</dbReference>
<dbReference type="CDD" id="cd00075">
    <property type="entry name" value="HATPase"/>
    <property type="match status" value="1"/>
</dbReference>
<dbReference type="EMBL" id="CP001619">
    <property type="protein sequence ID" value="ACT91979.1"/>
    <property type="molecule type" value="Genomic_DNA"/>
</dbReference>
<proteinExistence type="predicted"/>
<accession>C6W1C2</accession>
<feature type="domain" description="Histidine kinase" evidence="5">
    <location>
        <begin position="185"/>
        <end position="396"/>
    </location>
</feature>
<dbReference type="eggNOG" id="COG2205">
    <property type="taxonomic scope" value="Bacteria"/>
</dbReference>
<evidence type="ECO:0000259" key="5">
    <source>
        <dbReference type="PROSITE" id="PS50109"/>
    </source>
</evidence>
<dbReference type="EC" id="2.7.13.3" evidence="2"/>
<dbReference type="InterPro" id="IPR003594">
    <property type="entry name" value="HATPase_dom"/>
</dbReference>
<name>C6W1C2_DYAFD</name>
<protein>
    <recommendedName>
        <fullName evidence="2">histidine kinase</fullName>
        <ecNumber evidence="2">2.7.13.3</ecNumber>
    </recommendedName>
</protein>
<dbReference type="RefSeq" id="WP_015810236.1">
    <property type="nucleotide sequence ID" value="NC_013037.1"/>
</dbReference>
<keyword evidence="7" id="KW-1185">Reference proteome</keyword>
<dbReference type="InterPro" id="IPR036097">
    <property type="entry name" value="HisK_dim/P_sf"/>
</dbReference>
<evidence type="ECO:0000256" key="1">
    <source>
        <dbReference type="ARBA" id="ARBA00000085"/>
    </source>
</evidence>
<keyword evidence="6" id="KW-0418">Kinase</keyword>
<dbReference type="InterPro" id="IPR005467">
    <property type="entry name" value="His_kinase_dom"/>
</dbReference>
<keyword evidence="3" id="KW-0597">Phosphoprotein</keyword>
<dbReference type="KEGG" id="dfe:Dfer_0717"/>
<organism evidence="6 7">
    <name type="scientific">Dyadobacter fermentans (strain ATCC 700827 / DSM 18053 / CIP 107007 / KCTC 52180 / NS114)</name>
    <dbReference type="NCBI Taxonomy" id="471854"/>
    <lineage>
        <taxon>Bacteria</taxon>
        <taxon>Pseudomonadati</taxon>
        <taxon>Bacteroidota</taxon>
        <taxon>Cytophagia</taxon>
        <taxon>Cytophagales</taxon>
        <taxon>Spirosomataceae</taxon>
        <taxon>Dyadobacter</taxon>
    </lineage>
</organism>
<keyword evidence="4" id="KW-0812">Transmembrane</keyword>
<evidence type="ECO:0000256" key="3">
    <source>
        <dbReference type="ARBA" id="ARBA00022553"/>
    </source>
</evidence>
<evidence type="ECO:0000256" key="2">
    <source>
        <dbReference type="ARBA" id="ARBA00012438"/>
    </source>
</evidence>
<dbReference type="PROSITE" id="PS50109">
    <property type="entry name" value="HIS_KIN"/>
    <property type="match status" value="1"/>
</dbReference>
<dbReference type="InterPro" id="IPR036890">
    <property type="entry name" value="HATPase_C_sf"/>
</dbReference>
<feature type="transmembrane region" description="Helical" evidence="4">
    <location>
        <begin position="136"/>
        <end position="155"/>
    </location>
</feature>
<keyword evidence="4" id="KW-0472">Membrane</keyword>
<keyword evidence="4" id="KW-1133">Transmembrane helix</keyword>
<dbReference type="PANTHER" id="PTHR43547">
    <property type="entry name" value="TWO-COMPONENT HISTIDINE KINASE"/>
    <property type="match status" value="1"/>
</dbReference>
<comment type="catalytic activity">
    <reaction evidence="1">
        <text>ATP + protein L-histidine = ADP + protein N-phospho-L-histidine.</text>
        <dbReference type="EC" id="2.7.13.3"/>
    </reaction>
</comment>
<evidence type="ECO:0000256" key="4">
    <source>
        <dbReference type="SAM" id="Phobius"/>
    </source>
</evidence>
<dbReference type="InterPro" id="IPR003661">
    <property type="entry name" value="HisK_dim/P_dom"/>
</dbReference>
<dbReference type="OrthoDB" id="1269247at2"/>
<dbReference type="CDD" id="cd00082">
    <property type="entry name" value="HisKA"/>
    <property type="match status" value="1"/>
</dbReference>
<dbReference type="SUPFAM" id="SSF47384">
    <property type="entry name" value="Homodimeric domain of signal transducing histidine kinase"/>
    <property type="match status" value="1"/>
</dbReference>
<reference evidence="6 7" key="1">
    <citation type="journal article" date="2009" name="Stand. Genomic Sci.">
        <title>Complete genome sequence of Dyadobacter fermentans type strain (NS114).</title>
        <authorList>
            <person name="Lang E."/>
            <person name="Lapidus A."/>
            <person name="Chertkov O."/>
            <person name="Brettin T."/>
            <person name="Detter J.C."/>
            <person name="Han C."/>
            <person name="Copeland A."/>
            <person name="Glavina Del Rio T."/>
            <person name="Nolan M."/>
            <person name="Chen F."/>
            <person name="Lucas S."/>
            <person name="Tice H."/>
            <person name="Cheng J.F."/>
            <person name="Land M."/>
            <person name="Hauser L."/>
            <person name="Chang Y.J."/>
            <person name="Jeffries C.D."/>
            <person name="Kopitz M."/>
            <person name="Bruce D."/>
            <person name="Goodwin L."/>
            <person name="Pitluck S."/>
            <person name="Ovchinnikova G."/>
            <person name="Pati A."/>
            <person name="Ivanova N."/>
            <person name="Mavrommatis K."/>
            <person name="Chen A."/>
            <person name="Palaniappan K."/>
            <person name="Chain P."/>
            <person name="Bristow J."/>
            <person name="Eisen J.A."/>
            <person name="Markowitz V."/>
            <person name="Hugenholtz P."/>
            <person name="Goker M."/>
            <person name="Rohde M."/>
            <person name="Kyrpides N.C."/>
            <person name="Klenk H.P."/>
        </authorList>
    </citation>
    <scope>NUCLEOTIDE SEQUENCE [LARGE SCALE GENOMIC DNA]</scope>
    <source>
        <strain evidence="7">ATCC 700827 / DSM 18053 / CIP 107007 / KCTC 52180 / NS114</strain>
    </source>
</reference>
<keyword evidence="6" id="KW-0808">Transferase</keyword>
<dbReference type="Gene3D" id="3.30.565.10">
    <property type="entry name" value="Histidine kinase-like ATPase, C-terminal domain"/>
    <property type="match status" value="1"/>
</dbReference>
<feature type="transmembrane region" description="Helical" evidence="4">
    <location>
        <begin position="12"/>
        <end position="40"/>
    </location>
</feature>
<dbReference type="InterPro" id="IPR004358">
    <property type="entry name" value="Sig_transdc_His_kin-like_C"/>
</dbReference>
<dbReference type="Gene3D" id="1.10.287.130">
    <property type="match status" value="1"/>
</dbReference>
<dbReference type="HOGENOM" id="CLU_047118_0_0_10"/>
<sequence length="396" mass="43905">MCVATLVVMGYVLIFSLAMGMITYAWLTAALIPLQLLLYYLSRVKGLTTLSPAIYSVLFHLFFVVSYRVSAGITGSTLLSLTLVYFCSLVIASPRAYLPLTVINLGTVAALLLLEYRNPTFVLTSYASREEHFIDIASTYAVTVITSLIGLGYIISNYRKEKDNAEERALLLDVLHDEKARLIAVISHDFNTPLISVKKYLDILGSFELTAAERQMLESELRQSVVNTQNLLMNLLDMTKSNDRIRHRSTSFNPLDAIEDTLKVYQDIAREKGVLFEPEIPDSLTLKGNPHLFNIVIRNLINNAVRACKASDRVRLTHEYHGNCHQFSVSDTGPGLSEIAEKEIMEGWQDHSMQSLRSGGLGLILAKKYAGALGGELAYTTEIGKGTVFSLTIPIG</sequence>
<feature type="transmembrane region" description="Helical" evidence="4">
    <location>
        <begin position="73"/>
        <end position="92"/>
    </location>
</feature>
<dbReference type="GO" id="GO:0000155">
    <property type="term" value="F:phosphorelay sensor kinase activity"/>
    <property type="evidence" value="ECO:0007669"/>
    <property type="project" value="InterPro"/>
</dbReference>
<dbReference type="Pfam" id="PF02518">
    <property type="entry name" value="HATPase_c"/>
    <property type="match status" value="1"/>
</dbReference>
<dbReference type="Proteomes" id="UP000002011">
    <property type="component" value="Chromosome"/>
</dbReference>
<dbReference type="PRINTS" id="PR00344">
    <property type="entry name" value="BCTRLSENSOR"/>
</dbReference>
<feature type="transmembrane region" description="Helical" evidence="4">
    <location>
        <begin position="97"/>
        <end position="116"/>
    </location>
</feature>
<dbReference type="PANTHER" id="PTHR43547:SF2">
    <property type="entry name" value="HYBRID SIGNAL TRANSDUCTION HISTIDINE KINASE C"/>
    <property type="match status" value="1"/>
</dbReference>
<dbReference type="SMART" id="SM00387">
    <property type="entry name" value="HATPase_c"/>
    <property type="match status" value="1"/>
</dbReference>